<keyword evidence="2" id="KW-1185">Reference proteome</keyword>
<accession>A0A3G9J9T7</accession>
<sequence>MKKYLFLSTGISYQADVDALSYLYVRLCDDVVLIRNFSRFLGLKIF</sequence>
<protein>
    <submittedName>
        <fullName evidence="1">Uncharacterized protein</fullName>
    </submittedName>
</protein>
<gene>
    <name evidence="1" type="ORF">SG0102_29010</name>
</gene>
<evidence type="ECO:0000313" key="1">
    <source>
        <dbReference type="EMBL" id="BBH27967.1"/>
    </source>
</evidence>
<dbReference type="InParanoid" id="A0A3G9J9T7"/>
<proteinExistence type="predicted"/>
<dbReference type="EMBL" id="AP019309">
    <property type="protein sequence ID" value="BBH27967.1"/>
    <property type="molecule type" value="Genomic_DNA"/>
</dbReference>
<organism evidence="1 2">
    <name type="scientific">Intestinibaculum porci</name>
    <dbReference type="NCBI Taxonomy" id="2487118"/>
    <lineage>
        <taxon>Bacteria</taxon>
        <taxon>Bacillati</taxon>
        <taxon>Bacillota</taxon>
        <taxon>Erysipelotrichia</taxon>
        <taxon>Erysipelotrichales</taxon>
        <taxon>Erysipelotrichaceae</taxon>
        <taxon>Intestinibaculum</taxon>
    </lineage>
</organism>
<dbReference type="Proteomes" id="UP000268059">
    <property type="component" value="Chromosome"/>
</dbReference>
<evidence type="ECO:0000313" key="2">
    <source>
        <dbReference type="Proteomes" id="UP000268059"/>
    </source>
</evidence>
<name>A0A3G9J9T7_9FIRM</name>
<reference evidence="1 2" key="1">
    <citation type="submission" date="2018-11" db="EMBL/GenBank/DDBJ databases">
        <title>Novel Erysipelotrichaceae bacterium isolated from small intestine of a swine.</title>
        <authorList>
            <person name="Kim J.S."/>
            <person name="Choe H."/>
            <person name="Lee Y.R."/>
            <person name="Kim K.M."/>
            <person name="Park D.S."/>
        </authorList>
    </citation>
    <scope>NUCLEOTIDE SEQUENCE [LARGE SCALE GENOMIC DNA]</scope>
    <source>
        <strain evidence="1 2">SG0102</strain>
    </source>
</reference>
<dbReference type="AlphaFoldDB" id="A0A3G9J9T7"/>
<dbReference type="KEGG" id="ebm:SG0102_29010"/>